<evidence type="ECO:0000313" key="6">
    <source>
        <dbReference type="Proteomes" id="UP000002743"/>
    </source>
</evidence>
<keyword evidence="3" id="KW-0175">Coiled coil</keyword>
<feature type="signal peptide" evidence="4">
    <location>
        <begin position="1"/>
        <end position="22"/>
    </location>
</feature>
<comment type="similarity">
    <text evidence="2">Belongs to the skp family.</text>
</comment>
<dbReference type="EMBL" id="CP001674">
    <property type="protein sequence ID" value="ACT49459.1"/>
    <property type="molecule type" value="Genomic_DNA"/>
</dbReference>
<dbReference type="InterPro" id="IPR024930">
    <property type="entry name" value="Skp_dom_sf"/>
</dbReference>
<dbReference type="PANTHER" id="PTHR35089">
    <property type="entry name" value="CHAPERONE PROTEIN SKP"/>
    <property type="match status" value="1"/>
</dbReference>
<name>C6X8I9_METGS</name>
<dbReference type="Proteomes" id="UP000002743">
    <property type="component" value="Chromosome"/>
</dbReference>
<dbReference type="SMART" id="SM00935">
    <property type="entry name" value="OmpH"/>
    <property type="match status" value="1"/>
</dbReference>
<dbReference type="PIRSF" id="PIRSF002094">
    <property type="entry name" value="OMP26_Skp"/>
    <property type="match status" value="1"/>
</dbReference>
<dbReference type="eggNOG" id="COG2825">
    <property type="taxonomic scope" value="Bacteria"/>
</dbReference>
<evidence type="ECO:0000256" key="3">
    <source>
        <dbReference type="SAM" id="Coils"/>
    </source>
</evidence>
<dbReference type="HOGENOM" id="CLU_101388_1_1_4"/>
<dbReference type="GO" id="GO:0050821">
    <property type="term" value="P:protein stabilization"/>
    <property type="evidence" value="ECO:0007669"/>
    <property type="project" value="TreeGrafter"/>
</dbReference>
<dbReference type="STRING" id="582744.Msip34_0210"/>
<dbReference type="InterPro" id="IPR005632">
    <property type="entry name" value="Chaperone_Skp"/>
</dbReference>
<dbReference type="SUPFAM" id="SSF111384">
    <property type="entry name" value="OmpH-like"/>
    <property type="match status" value="1"/>
</dbReference>
<protein>
    <submittedName>
        <fullName evidence="5">Outer membrane chaperone Skp (OmpH)</fullName>
    </submittedName>
</protein>
<feature type="coiled-coil region" evidence="3">
    <location>
        <begin position="55"/>
        <end position="130"/>
    </location>
</feature>
<sequence length="163" mass="18684" precursor="true">MKTLKHIALAATLALASMHASAEIKIGYVHLQTVMQSPQFLATGQKLQAEFKPRNAELQQAYKQLEDRETAFSKDSLTMTESVARTKRRDLNNQRVDLERRQRALQEEFEQRKKDELANLQDRINKAVTAVAQSEGYDIVFYNTSAYVGKRVDITDKIIKQLK</sequence>
<dbReference type="GO" id="GO:0005829">
    <property type="term" value="C:cytosol"/>
    <property type="evidence" value="ECO:0007669"/>
    <property type="project" value="TreeGrafter"/>
</dbReference>
<dbReference type="GO" id="GO:0051082">
    <property type="term" value="F:unfolded protein binding"/>
    <property type="evidence" value="ECO:0007669"/>
    <property type="project" value="InterPro"/>
</dbReference>
<evidence type="ECO:0000256" key="4">
    <source>
        <dbReference type="SAM" id="SignalP"/>
    </source>
</evidence>
<feature type="chain" id="PRO_5002973790" evidence="4">
    <location>
        <begin position="23"/>
        <end position="163"/>
    </location>
</feature>
<dbReference type="RefSeq" id="WP_015829209.1">
    <property type="nucleotide sequence ID" value="NC_012969.1"/>
</dbReference>
<dbReference type="KEGG" id="mei:Msip34_0210"/>
<dbReference type="Gene3D" id="3.30.910.20">
    <property type="entry name" value="Skp domain"/>
    <property type="match status" value="1"/>
</dbReference>
<dbReference type="OrthoDB" id="5294628at2"/>
<proteinExistence type="inferred from homology"/>
<gene>
    <name evidence="5" type="ordered locus">Msip34_0210</name>
</gene>
<reference evidence="5 6" key="2">
    <citation type="journal article" date="2011" name="J. Bacteriol.">
        <title>Genomes of three methylotrophs from a single niche uncover genetic and metabolic divergence of Methylophilaceae.</title>
        <authorList>
            <person name="Lapidus A."/>
            <person name="Clum A."/>
            <person name="Labutti K."/>
            <person name="Kaluzhnaya M.G."/>
            <person name="Lim S."/>
            <person name="Beck D.A."/>
            <person name="Glavina Del Rio T."/>
            <person name="Nolan M."/>
            <person name="Mavromatis K."/>
            <person name="Huntemann M."/>
            <person name="Lucas S."/>
            <person name="Lidstrom M.E."/>
            <person name="Ivanova N."/>
            <person name="Chistoserdova L."/>
        </authorList>
    </citation>
    <scope>NUCLEOTIDE SEQUENCE [LARGE SCALE GENOMIC DNA]</scope>
    <source>
        <strain evidence="5 6">SIP3-4</strain>
    </source>
</reference>
<organism evidence="5 6">
    <name type="scientific">Methylovorus glucosotrophus (strain SIP3-4)</name>
    <dbReference type="NCBI Taxonomy" id="582744"/>
    <lineage>
        <taxon>Bacteria</taxon>
        <taxon>Pseudomonadati</taxon>
        <taxon>Pseudomonadota</taxon>
        <taxon>Betaproteobacteria</taxon>
        <taxon>Nitrosomonadales</taxon>
        <taxon>Methylophilaceae</taxon>
        <taxon>Methylovorus</taxon>
    </lineage>
</organism>
<keyword evidence="1 4" id="KW-0732">Signal</keyword>
<evidence type="ECO:0000256" key="1">
    <source>
        <dbReference type="ARBA" id="ARBA00022729"/>
    </source>
</evidence>
<dbReference type="PANTHER" id="PTHR35089:SF1">
    <property type="entry name" value="CHAPERONE PROTEIN SKP"/>
    <property type="match status" value="1"/>
</dbReference>
<keyword evidence="6" id="KW-1185">Reference proteome</keyword>
<dbReference type="AlphaFoldDB" id="C6X8I9"/>
<accession>C6X8I9</accession>
<evidence type="ECO:0000313" key="5">
    <source>
        <dbReference type="EMBL" id="ACT49459.1"/>
    </source>
</evidence>
<reference evidence="6" key="1">
    <citation type="submission" date="2009-07" db="EMBL/GenBank/DDBJ databases">
        <title>Complete sequence of chromosome of Methylovorus sp. SIP3-4.</title>
        <authorList>
            <person name="Lucas S."/>
            <person name="Copeland A."/>
            <person name="Lapidus A."/>
            <person name="Glavina del Rio T."/>
            <person name="Tice H."/>
            <person name="Bruce D."/>
            <person name="Goodwin L."/>
            <person name="Pitluck S."/>
            <person name="Clum A."/>
            <person name="Larimer F."/>
            <person name="Land M."/>
            <person name="Hauser L."/>
            <person name="Kyrpides N."/>
            <person name="Mikhailova N."/>
            <person name="Kayluzhnaya M."/>
            <person name="Chistoserdova L."/>
        </authorList>
    </citation>
    <scope>NUCLEOTIDE SEQUENCE [LARGE SCALE GENOMIC DNA]</scope>
    <source>
        <strain evidence="6">SIP3-4</strain>
    </source>
</reference>
<dbReference type="Pfam" id="PF03938">
    <property type="entry name" value="OmpH"/>
    <property type="match status" value="1"/>
</dbReference>
<evidence type="ECO:0000256" key="2">
    <source>
        <dbReference type="PIRNR" id="PIRNR002094"/>
    </source>
</evidence>